<dbReference type="STRING" id="1176587.A8C56_10770"/>
<organism evidence="1 2">
    <name type="scientific">Niabella ginsenosidivorans</name>
    <dbReference type="NCBI Taxonomy" id="1176587"/>
    <lineage>
        <taxon>Bacteria</taxon>
        <taxon>Pseudomonadati</taxon>
        <taxon>Bacteroidota</taxon>
        <taxon>Chitinophagia</taxon>
        <taxon>Chitinophagales</taxon>
        <taxon>Chitinophagaceae</taxon>
        <taxon>Niabella</taxon>
    </lineage>
</organism>
<accession>A0A1A9I1J8</accession>
<evidence type="ECO:0000313" key="1">
    <source>
        <dbReference type="EMBL" id="ANH81403.1"/>
    </source>
</evidence>
<dbReference type="KEGG" id="nia:A8C56_10770"/>
<dbReference type="EMBL" id="CP015772">
    <property type="protein sequence ID" value="ANH81403.1"/>
    <property type="molecule type" value="Genomic_DNA"/>
</dbReference>
<name>A0A1A9I1J8_9BACT</name>
<dbReference type="Proteomes" id="UP000077667">
    <property type="component" value="Chromosome"/>
</dbReference>
<protein>
    <submittedName>
        <fullName evidence="1">Uncharacterized protein</fullName>
    </submittedName>
</protein>
<gene>
    <name evidence="1" type="ORF">A8C56_10770</name>
</gene>
<keyword evidence="2" id="KW-1185">Reference proteome</keyword>
<sequence>MLFLALLLIIACNKKTKTETEDLYLPEVSNKITVNTYTKVTAVTALVSDSGTKYLLGLAPHASYFYFDRSIANGEAYYKALLHSMERFKPYKFYIQEHTGAVVAIVYAAPQEAEAFYNAWER</sequence>
<dbReference type="AlphaFoldDB" id="A0A1A9I1J8"/>
<evidence type="ECO:0000313" key="2">
    <source>
        <dbReference type="Proteomes" id="UP000077667"/>
    </source>
</evidence>
<proteinExistence type="predicted"/>
<reference evidence="1 2" key="1">
    <citation type="submission" date="2016-05" db="EMBL/GenBank/DDBJ databases">
        <title>Niabella ginsenosidivorans BS26 whole genome sequencing.</title>
        <authorList>
            <person name="Im W.T."/>
            <person name="Siddiqi M.Z."/>
        </authorList>
    </citation>
    <scope>NUCLEOTIDE SEQUENCE [LARGE SCALE GENOMIC DNA]</scope>
    <source>
        <strain evidence="1 2">BS26</strain>
    </source>
</reference>